<evidence type="ECO:0000256" key="1">
    <source>
        <dbReference type="SAM" id="MobiDB-lite"/>
    </source>
</evidence>
<keyword evidence="3" id="KW-1185">Reference proteome</keyword>
<organism evidence="2 3">
    <name type="scientific">Piloderma croceum (strain F 1598)</name>
    <dbReference type="NCBI Taxonomy" id="765440"/>
    <lineage>
        <taxon>Eukaryota</taxon>
        <taxon>Fungi</taxon>
        <taxon>Dikarya</taxon>
        <taxon>Basidiomycota</taxon>
        <taxon>Agaricomycotina</taxon>
        <taxon>Agaricomycetes</taxon>
        <taxon>Agaricomycetidae</taxon>
        <taxon>Atheliales</taxon>
        <taxon>Atheliaceae</taxon>
        <taxon>Piloderma</taxon>
    </lineage>
</organism>
<name>A0A0C3CQW6_PILCF</name>
<evidence type="ECO:0000313" key="3">
    <source>
        <dbReference type="Proteomes" id="UP000054166"/>
    </source>
</evidence>
<feature type="compositionally biased region" description="Basic and acidic residues" evidence="1">
    <location>
        <begin position="11"/>
        <end position="21"/>
    </location>
</feature>
<gene>
    <name evidence="2" type="ORF">PILCRDRAFT_178</name>
</gene>
<proteinExistence type="predicted"/>
<dbReference type="Proteomes" id="UP000054166">
    <property type="component" value="Unassembled WGS sequence"/>
</dbReference>
<evidence type="ECO:0000313" key="2">
    <source>
        <dbReference type="EMBL" id="KIM92042.1"/>
    </source>
</evidence>
<dbReference type="AlphaFoldDB" id="A0A0C3CQW6"/>
<reference evidence="3" key="2">
    <citation type="submission" date="2015-01" db="EMBL/GenBank/DDBJ databases">
        <title>Evolutionary Origins and Diversification of the Mycorrhizal Mutualists.</title>
        <authorList>
            <consortium name="DOE Joint Genome Institute"/>
            <consortium name="Mycorrhizal Genomics Consortium"/>
            <person name="Kohler A."/>
            <person name="Kuo A."/>
            <person name="Nagy L.G."/>
            <person name="Floudas D."/>
            <person name="Copeland A."/>
            <person name="Barry K.W."/>
            <person name="Cichocki N."/>
            <person name="Veneault-Fourrey C."/>
            <person name="LaButti K."/>
            <person name="Lindquist E.A."/>
            <person name="Lipzen A."/>
            <person name="Lundell T."/>
            <person name="Morin E."/>
            <person name="Murat C."/>
            <person name="Riley R."/>
            <person name="Ohm R."/>
            <person name="Sun H."/>
            <person name="Tunlid A."/>
            <person name="Henrissat B."/>
            <person name="Grigoriev I.V."/>
            <person name="Hibbett D.S."/>
            <person name="Martin F."/>
        </authorList>
    </citation>
    <scope>NUCLEOTIDE SEQUENCE [LARGE SCALE GENOMIC DNA]</scope>
    <source>
        <strain evidence="3">F 1598</strain>
    </source>
</reference>
<reference evidence="2 3" key="1">
    <citation type="submission" date="2014-04" db="EMBL/GenBank/DDBJ databases">
        <authorList>
            <consortium name="DOE Joint Genome Institute"/>
            <person name="Kuo A."/>
            <person name="Tarkka M."/>
            <person name="Buscot F."/>
            <person name="Kohler A."/>
            <person name="Nagy L.G."/>
            <person name="Floudas D."/>
            <person name="Copeland A."/>
            <person name="Barry K.W."/>
            <person name="Cichocki N."/>
            <person name="Veneault-Fourrey C."/>
            <person name="LaButti K."/>
            <person name="Lindquist E.A."/>
            <person name="Lipzen A."/>
            <person name="Lundell T."/>
            <person name="Morin E."/>
            <person name="Murat C."/>
            <person name="Sun H."/>
            <person name="Tunlid A."/>
            <person name="Henrissat B."/>
            <person name="Grigoriev I.V."/>
            <person name="Hibbett D.S."/>
            <person name="Martin F."/>
            <person name="Nordberg H.P."/>
            <person name="Cantor M.N."/>
            <person name="Hua S.X."/>
        </authorList>
    </citation>
    <scope>NUCLEOTIDE SEQUENCE [LARGE SCALE GENOMIC DNA]</scope>
    <source>
        <strain evidence="2 3">F 1598</strain>
    </source>
</reference>
<dbReference type="EMBL" id="KN832970">
    <property type="protein sequence ID" value="KIM92042.1"/>
    <property type="molecule type" value="Genomic_DNA"/>
</dbReference>
<feature type="region of interest" description="Disordered" evidence="1">
    <location>
        <begin position="1"/>
        <end position="40"/>
    </location>
</feature>
<sequence>MKPVITSIPIERSRSPVRDETGLAPRRKSPPIKAQAPSARDYAIKRDPVEAYQEKKDKFQKLYNFVCGIANILFGEHVRKPAYDPDSDKISPRHKAFRCGRNLLDEKSIPYRDQFKDVHFVPDELCYFCAVPRAAPFLHPIRDDSKKCRFVDVTKPLAYSVYITEPVRRARVFSELEIAKGSLPSFTSYVGESKKSPFAWQK</sequence>
<protein>
    <submittedName>
        <fullName evidence="2">Uncharacterized protein</fullName>
    </submittedName>
</protein>
<accession>A0A0C3CQW6</accession>
<dbReference type="InParanoid" id="A0A0C3CQW6"/>
<dbReference type="HOGENOM" id="CLU_1355087_0_0_1"/>